<dbReference type="PANTHER" id="PTHR43196:SF2">
    <property type="entry name" value="PHOSPHOADENOSINE PHOSPHOSULFATE REDUCTASE"/>
    <property type="match status" value="1"/>
</dbReference>
<sequence>MRGDELSENKISAELLAERVAWSLDRKIQESWHRMEQFYNWCRVEGKTCSLSFSGGLDSTVMLHLMRSNPFLKTAPIPVYFADTGIEYPEIREFVKSTPGVEWVRSDKKFKEIIDQYGYPIISKKTSYYLHELQQTKSAHMVKLRLTGWRKDGTHSPMGCISKKWQFLVGAPFKVSHRCCDFMKKRPMKCAGCPFIGVRADEAKTRKDAYKLHGCNAYDQKLARSWPLAFWTEKDIRDYLAMHSVPYSPIYDMGYTSTGCYTCAFGLHLEQWPNRFQLMEKTHPRLWNQCMDFYGLQRILEFMNEWLPKKQRISFRYSDYLDSKFSGGVFS</sequence>
<dbReference type="AlphaFoldDB" id="X0RKU8"/>
<dbReference type="SUPFAM" id="SSF52402">
    <property type="entry name" value="Adenine nucleotide alpha hydrolases-like"/>
    <property type="match status" value="1"/>
</dbReference>
<comment type="caution">
    <text evidence="2">The sequence shown here is derived from an EMBL/GenBank/DDBJ whole genome shotgun (WGS) entry which is preliminary data.</text>
</comment>
<proteinExistence type="predicted"/>
<accession>X0RKU8</accession>
<evidence type="ECO:0000259" key="1">
    <source>
        <dbReference type="Pfam" id="PF01507"/>
    </source>
</evidence>
<evidence type="ECO:0000313" key="2">
    <source>
        <dbReference type="EMBL" id="GAF69423.1"/>
    </source>
</evidence>
<name>X0RKU8_9ZZZZ</name>
<dbReference type="InterPro" id="IPR050128">
    <property type="entry name" value="Sulfate_adenylyltrnsfr_sub2"/>
</dbReference>
<reference evidence="2" key="1">
    <citation type="journal article" date="2014" name="Front. Microbiol.">
        <title>High frequency of phylogenetically diverse reductive dehalogenase-homologous genes in deep subseafloor sedimentary metagenomes.</title>
        <authorList>
            <person name="Kawai M."/>
            <person name="Futagami T."/>
            <person name="Toyoda A."/>
            <person name="Takaki Y."/>
            <person name="Nishi S."/>
            <person name="Hori S."/>
            <person name="Arai W."/>
            <person name="Tsubouchi T."/>
            <person name="Morono Y."/>
            <person name="Uchiyama I."/>
            <person name="Ito T."/>
            <person name="Fujiyama A."/>
            <person name="Inagaki F."/>
            <person name="Takami H."/>
        </authorList>
    </citation>
    <scope>NUCLEOTIDE SEQUENCE</scope>
    <source>
        <strain evidence="2">Expedition CK06-06</strain>
    </source>
</reference>
<dbReference type="PANTHER" id="PTHR43196">
    <property type="entry name" value="SULFATE ADENYLYLTRANSFERASE SUBUNIT 2"/>
    <property type="match status" value="1"/>
</dbReference>
<dbReference type="EMBL" id="BARS01002566">
    <property type="protein sequence ID" value="GAF69423.1"/>
    <property type="molecule type" value="Genomic_DNA"/>
</dbReference>
<dbReference type="Pfam" id="PF01507">
    <property type="entry name" value="PAPS_reduct"/>
    <property type="match status" value="2"/>
</dbReference>
<gene>
    <name evidence="2" type="ORF">S01H1_04907</name>
</gene>
<protein>
    <recommendedName>
        <fullName evidence="1">Phosphoadenosine phosphosulphate reductase domain-containing protein</fullName>
    </recommendedName>
</protein>
<dbReference type="InterPro" id="IPR014729">
    <property type="entry name" value="Rossmann-like_a/b/a_fold"/>
</dbReference>
<feature type="domain" description="Phosphoadenosine phosphosulphate reductase" evidence="1">
    <location>
        <begin position="49"/>
        <end position="98"/>
    </location>
</feature>
<feature type="domain" description="Phosphoadenosine phosphosulphate reductase" evidence="1">
    <location>
        <begin position="164"/>
        <end position="263"/>
    </location>
</feature>
<dbReference type="Gene3D" id="3.40.50.620">
    <property type="entry name" value="HUPs"/>
    <property type="match status" value="1"/>
</dbReference>
<organism evidence="2">
    <name type="scientific">marine sediment metagenome</name>
    <dbReference type="NCBI Taxonomy" id="412755"/>
    <lineage>
        <taxon>unclassified sequences</taxon>
        <taxon>metagenomes</taxon>
        <taxon>ecological metagenomes</taxon>
    </lineage>
</organism>
<dbReference type="GO" id="GO:0003824">
    <property type="term" value="F:catalytic activity"/>
    <property type="evidence" value="ECO:0007669"/>
    <property type="project" value="InterPro"/>
</dbReference>
<dbReference type="InterPro" id="IPR002500">
    <property type="entry name" value="PAPS_reduct_dom"/>
</dbReference>